<protein>
    <submittedName>
        <fullName evidence="1">Uncharacterized protein</fullName>
    </submittedName>
</protein>
<sequence>MLLCEHNVKENVAGEREKLSSLAQLVNTVVNIASCFRAGLSVPPDKN</sequence>
<dbReference type="AlphaFoldDB" id="A0A0E9SV59"/>
<dbReference type="EMBL" id="GBXM01064159">
    <property type="protein sequence ID" value="JAH44418.1"/>
    <property type="molecule type" value="Transcribed_RNA"/>
</dbReference>
<reference evidence="1" key="2">
    <citation type="journal article" date="2015" name="Fish Shellfish Immunol.">
        <title>Early steps in the European eel (Anguilla anguilla)-Vibrio vulnificus interaction in the gills: Role of the RtxA13 toxin.</title>
        <authorList>
            <person name="Callol A."/>
            <person name="Pajuelo D."/>
            <person name="Ebbesson L."/>
            <person name="Teles M."/>
            <person name="MacKenzie S."/>
            <person name="Amaro C."/>
        </authorList>
    </citation>
    <scope>NUCLEOTIDE SEQUENCE</scope>
</reference>
<proteinExistence type="predicted"/>
<name>A0A0E9SV59_ANGAN</name>
<evidence type="ECO:0000313" key="1">
    <source>
        <dbReference type="EMBL" id="JAH44418.1"/>
    </source>
</evidence>
<organism evidence="1">
    <name type="scientific">Anguilla anguilla</name>
    <name type="common">European freshwater eel</name>
    <name type="synonym">Muraena anguilla</name>
    <dbReference type="NCBI Taxonomy" id="7936"/>
    <lineage>
        <taxon>Eukaryota</taxon>
        <taxon>Metazoa</taxon>
        <taxon>Chordata</taxon>
        <taxon>Craniata</taxon>
        <taxon>Vertebrata</taxon>
        <taxon>Euteleostomi</taxon>
        <taxon>Actinopterygii</taxon>
        <taxon>Neopterygii</taxon>
        <taxon>Teleostei</taxon>
        <taxon>Anguilliformes</taxon>
        <taxon>Anguillidae</taxon>
        <taxon>Anguilla</taxon>
    </lineage>
</organism>
<accession>A0A0E9SV59</accession>
<reference evidence="1" key="1">
    <citation type="submission" date="2014-11" db="EMBL/GenBank/DDBJ databases">
        <authorList>
            <person name="Amaro Gonzalez C."/>
        </authorList>
    </citation>
    <scope>NUCLEOTIDE SEQUENCE</scope>
</reference>